<protein>
    <recommendedName>
        <fullName evidence="3">DUF4288 domain-containing protein</fullName>
    </recommendedName>
</protein>
<evidence type="ECO:0008006" key="3">
    <source>
        <dbReference type="Google" id="ProtNLM"/>
    </source>
</evidence>
<keyword evidence="2" id="KW-1185">Reference proteome</keyword>
<name>A0A173MK83_9BACT</name>
<dbReference type="Proteomes" id="UP000186917">
    <property type="component" value="Unassembled WGS sequence"/>
</dbReference>
<dbReference type="InterPro" id="IPR025630">
    <property type="entry name" value="DUF4288"/>
</dbReference>
<proteinExistence type="predicted"/>
<dbReference type="AlphaFoldDB" id="A0A173MK83"/>
<evidence type="ECO:0000313" key="1">
    <source>
        <dbReference type="EMBL" id="SIT08653.1"/>
    </source>
</evidence>
<dbReference type="OrthoDB" id="795527at2"/>
<dbReference type="RefSeq" id="WP_076379214.1">
    <property type="nucleotide sequence ID" value="NZ_AP017422.1"/>
</dbReference>
<accession>A0A173MK83</accession>
<sequence>MNWYLAKIVYRIICGDGDHTPQFDEQLRLIEAEDGLQAFNKAQAMGEREQETFLNQQHSPVQWKFINVSELHRLDKLTDGAEIYSRIKEEEDADIYVHMTNVRAAQLLDKHSHEFIESL</sequence>
<evidence type="ECO:0000313" key="2">
    <source>
        <dbReference type="Proteomes" id="UP000186917"/>
    </source>
</evidence>
<reference evidence="2" key="1">
    <citation type="submission" date="2017-01" db="EMBL/GenBank/DDBJ databases">
        <authorList>
            <person name="Varghese N."/>
            <person name="Submissions S."/>
        </authorList>
    </citation>
    <scope>NUCLEOTIDE SEQUENCE [LARGE SCALE GENOMIC DNA]</scope>
    <source>
        <strain evidence="2">DSM 21054</strain>
    </source>
</reference>
<organism evidence="1 2">
    <name type="scientific">Filimonas lacunae</name>
    <dbReference type="NCBI Taxonomy" id="477680"/>
    <lineage>
        <taxon>Bacteria</taxon>
        <taxon>Pseudomonadati</taxon>
        <taxon>Bacteroidota</taxon>
        <taxon>Chitinophagia</taxon>
        <taxon>Chitinophagales</taxon>
        <taxon>Chitinophagaceae</taxon>
        <taxon>Filimonas</taxon>
    </lineage>
</organism>
<dbReference type="Pfam" id="PF14119">
    <property type="entry name" value="DUF4288"/>
    <property type="match status" value="1"/>
</dbReference>
<dbReference type="EMBL" id="FTOR01000003">
    <property type="protein sequence ID" value="SIT08653.1"/>
    <property type="molecule type" value="Genomic_DNA"/>
</dbReference>
<dbReference type="KEGG" id="fln:FLA_4088"/>
<dbReference type="STRING" id="477680.SAMN05421788_103394"/>
<gene>
    <name evidence="1" type="ORF">SAMN05421788_103394</name>
</gene>